<dbReference type="InterPro" id="IPR050879">
    <property type="entry name" value="Acyltransferase_3"/>
</dbReference>
<protein>
    <submittedName>
        <fullName evidence="4">Putative acyltransferase</fullName>
    </submittedName>
</protein>
<dbReference type="HOGENOM" id="CLU_005679_2_5_11"/>
<dbReference type="EMBL" id="CM001439">
    <property type="protein sequence ID" value="EHR51978.1"/>
    <property type="molecule type" value="Genomic_DNA"/>
</dbReference>
<feature type="transmembrane region" description="Helical" evidence="2">
    <location>
        <begin position="213"/>
        <end position="237"/>
    </location>
</feature>
<feature type="transmembrane region" description="Helical" evidence="2">
    <location>
        <begin position="100"/>
        <end position="123"/>
    </location>
</feature>
<dbReference type="Pfam" id="PF01757">
    <property type="entry name" value="Acyl_transf_3"/>
    <property type="match status" value="1"/>
</dbReference>
<keyword evidence="5" id="KW-1185">Reference proteome</keyword>
<dbReference type="GO" id="GO:0000271">
    <property type="term" value="P:polysaccharide biosynthetic process"/>
    <property type="evidence" value="ECO:0007669"/>
    <property type="project" value="TreeGrafter"/>
</dbReference>
<keyword evidence="2" id="KW-0472">Membrane</keyword>
<dbReference type="GO" id="GO:0016020">
    <property type="term" value="C:membrane"/>
    <property type="evidence" value="ECO:0007669"/>
    <property type="project" value="TreeGrafter"/>
</dbReference>
<evidence type="ECO:0000313" key="4">
    <source>
        <dbReference type="EMBL" id="EHR51978.1"/>
    </source>
</evidence>
<dbReference type="AlphaFoldDB" id="H5X0X8"/>
<dbReference type="InterPro" id="IPR002656">
    <property type="entry name" value="Acyl_transf_3_dom"/>
</dbReference>
<dbReference type="PANTHER" id="PTHR23028:SF53">
    <property type="entry name" value="ACYL_TRANSF_3 DOMAIN-CONTAINING PROTEIN"/>
    <property type="match status" value="1"/>
</dbReference>
<sequence length="428" mass="46887">MTAVSAPTEIIPAVHARLPTLTGMRFLAALLVFVFHAATVFDYPDGETAADVGWLTGKLAFLGVSFFFVLSGFVLTWSVRSGDTAARFWRRRACKIYPNHLVTFLLAVALLLALHKPVTGWWQNLLLIHAWFPDQAIFNSANVVSWSLACEAVFYLLFPLLHRWLVRIPCSTLWWWACGSVVAVLCMPLLAQALVPATGGDPTQPGSSLSQVWFLYIFPPVCLLQFVLGMVMARIVLSGRWIGLPLPLAAVLLLGGYALALVVPYNFGVNATTIVPVALVIAAGAVADVRGTATLLRGRVAVWLGEVSFAFYLVHYLVLLHGRELAGIQGSGDVVVELAVLTGAMALSLCLAWLLYVGVERPFMRRWSRPRGSARPPQRRRQPARPPQRQRGPVTGRQHGGRVARGDAVLPQHGGQVASGPRPRERRW</sequence>
<evidence type="ECO:0000313" key="5">
    <source>
        <dbReference type="Proteomes" id="UP000004926"/>
    </source>
</evidence>
<reference evidence="4 5" key="1">
    <citation type="journal article" date="2012" name="Stand. Genomic Sci.">
        <title>Genome sequence of the ocean sediment bacterium Saccharomonospora marina type strain (XMU15(T)).</title>
        <authorList>
            <person name="Klenk H.P."/>
            <person name="Lu M."/>
            <person name="Lucas S."/>
            <person name="Lapidus A."/>
            <person name="Copeland A."/>
            <person name="Pitluck S."/>
            <person name="Goodwin L.A."/>
            <person name="Han C."/>
            <person name="Tapia R."/>
            <person name="Brambilla E.M."/>
            <person name="Potter G."/>
            <person name="Land M."/>
            <person name="Ivanova N."/>
            <person name="Rohde M."/>
            <person name="Goker M."/>
            <person name="Detter J.C."/>
            <person name="Li W.J."/>
            <person name="Kyrpides N.C."/>
            <person name="Woyke T."/>
        </authorList>
    </citation>
    <scope>NUCLEOTIDE SEQUENCE [LARGE SCALE GENOMIC DNA]</scope>
    <source>
        <strain evidence="4 5">XMU15</strain>
    </source>
</reference>
<feature type="transmembrane region" description="Helical" evidence="2">
    <location>
        <begin position="244"/>
        <end position="263"/>
    </location>
</feature>
<evidence type="ECO:0000259" key="3">
    <source>
        <dbReference type="Pfam" id="PF01757"/>
    </source>
</evidence>
<evidence type="ECO:0000256" key="1">
    <source>
        <dbReference type="SAM" id="MobiDB-lite"/>
    </source>
</evidence>
<feature type="transmembrane region" description="Helical" evidence="2">
    <location>
        <begin position="173"/>
        <end position="193"/>
    </location>
</feature>
<dbReference type="STRING" id="882083.SacmaDRAFT_3765"/>
<dbReference type="Proteomes" id="UP000004926">
    <property type="component" value="Chromosome"/>
</dbReference>
<feature type="transmembrane region" description="Helical" evidence="2">
    <location>
        <begin position="59"/>
        <end position="79"/>
    </location>
</feature>
<feature type="domain" description="Acyltransferase 3" evidence="3">
    <location>
        <begin position="21"/>
        <end position="356"/>
    </location>
</feature>
<keyword evidence="2" id="KW-0812">Transmembrane</keyword>
<feature type="transmembrane region" description="Helical" evidence="2">
    <location>
        <begin position="300"/>
        <end position="318"/>
    </location>
</feature>
<keyword evidence="2" id="KW-1133">Transmembrane helix</keyword>
<organism evidence="4 5">
    <name type="scientific">Saccharomonospora marina XMU15</name>
    <dbReference type="NCBI Taxonomy" id="882083"/>
    <lineage>
        <taxon>Bacteria</taxon>
        <taxon>Bacillati</taxon>
        <taxon>Actinomycetota</taxon>
        <taxon>Actinomycetes</taxon>
        <taxon>Pseudonocardiales</taxon>
        <taxon>Pseudonocardiaceae</taxon>
        <taxon>Saccharomonospora</taxon>
    </lineage>
</organism>
<proteinExistence type="predicted"/>
<keyword evidence="4" id="KW-0012">Acyltransferase</keyword>
<feature type="transmembrane region" description="Helical" evidence="2">
    <location>
        <begin position="26"/>
        <end position="44"/>
    </location>
</feature>
<feature type="region of interest" description="Disordered" evidence="1">
    <location>
        <begin position="367"/>
        <end position="428"/>
    </location>
</feature>
<gene>
    <name evidence="4" type="ORF">SacmaDRAFT_3765</name>
</gene>
<accession>H5X0X8</accession>
<feature type="transmembrane region" description="Helical" evidence="2">
    <location>
        <begin position="143"/>
        <end position="161"/>
    </location>
</feature>
<dbReference type="GO" id="GO:0016747">
    <property type="term" value="F:acyltransferase activity, transferring groups other than amino-acyl groups"/>
    <property type="evidence" value="ECO:0007669"/>
    <property type="project" value="InterPro"/>
</dbReference>
<name>H5X0X8_9PSEU</name>
<feature type="transmembrane region" description="Helical" evidence="2">
    <location>
        <begin position="338"/>
        <end position="359"/>
    </location>
</feature>
<dbReference type="eggNOG" id="COG1835">
    <property type="taxonomic scope" value="Bacteria"/>
</dbReference>
<feature type="transmembrane region" description="Helical" evidence="2">
    <location>
        <begin position="269"/>
        <end position="288"/>
    </location>
</feature>
<dbReference type="PANTHER" id="PTHR23028">
    <property type="entry name" value="ACETYLTRANSFERASE"/>
    <property type="match status" value="1"/>
</dbReference>
<evidence type="ECO:0000256" key="2">
    <source>
        <dbReference type="SAM" id="Phobius"/>
    </source>
</evidence>
<keyword evidence="4" id="KW-0808">Transferase</keyword>